<sequence>MLLAALMPLAAQAGIFETSSPDPSTRLKTEPQLGWKDDGSKTTWAMPSLSVDLPLRPGLHANVSSGYGRVESDGGDRAREGLADSKAGFKWRFYENRAALSRLALGVEPKLGIPTADDGSGLGANCWKLALPLLAAYEAGRLRLEGQLGYTHAFGGQDDDILLGALALVTVTPRLKLGGEIVEDSPADDIHRRQVRANLGLKYRLMRDLELHGLAGRSIDNHRGDTVEQARMILQMLF</sequence>
<name>A0A2S5TCG1_9GAMM</name>
<feature type="compositionally biased region" description="Basic and acidic residues" evidence="1">
    <location>
        <begin position="25"/>
        <end position="39"/>
    </location>
</feature>
<evidence type="ECO:0000313" key="2">
    <source>
        <dbReference type="EMBL" id="PPE72691.1"/>
    </source>
</evidence>
<dbReference type="EMBL" id="PSNW01000010">
    <property type="protein sequence ID" value="PPE72691.1"/>
    <property type="molecule type" value="Genomic_DNA"/>
</dbReference>
<feature type="region of interest" description="Disordered" evidence="1">
    <location>
        <begin position="19"/>
        <end position="39"/>
    </location>
</feature>
<comment type="caution">
    <text evidence="2">The sequence shown here is derived from an EMBL/GenBank/DDBJ whole genome shotgun (WGS) entry which is preliminary data.</text>
</comment>
<proteinExistence type="predicted"/>
<protein>
    <submittedName>
        <fullName evidence="2">Uncharacterized protein</fullName>
    </submittedName>
</protein>
<organism evidence="2 3">
    <name type="scientific">Solimonas fluminis</name>
    <dbReference type="NCBI Taxonomy" id="2086571"/>
    <lineage>
        <taxon>Bacteria</taxon>
        <taxon>Pseudomonadati</taxon>
        <taxon>Pseudomonadota</taxon>
        <taxon>Gammaproteobacteria</taxon>
        <taxon>Nevskiales</taxon>
        <taxon>Nevskiaceae</taxon>
        <taxon>Solimonas</taxon>
    </lineage>
</organism>
<dbReference type="Proteomes" id="UP000238220">
    <property type="component" value="Unassembled WGS sequence"/>
</dbReference>
<dbReference type="AlphaFoldDB" id="A0A2S5TCG1"/>
<reference evidence="2 3" key="1">
    <citation type="submission" date="2018-02" db="EMBL/GenBank/DDBJ databases">
        <title>Genome sequencing of Solimonas sp. HR-BB.</title>
        <authorList>
            <person name="Lee Y."/>
            <person name="Jeon C.O."/>
        </authorList>
    </citation>
    <scope>NUCLEOTIDE SEQUENCE [LARGE SCALE GENOMIC DNA]</scope>
    <source>
        <strain evidence="2 3">HR-BB</strain>
    </source>
</reference>
<evidence type="ECO:0000313" key="3">
    <source>
        <dbReference type="Proteomes" id="UP000238220"/>
    </source>
</evidence>
<gene>
    <name evidence="2" type="ORF">C3942_16705</name>
</gene>
<keyword evidence="3" id="KW-1185">Reference proteome</keyword>
<evidence type="ECO:0000256" key="1">
    <source>
        <dbReference type="SAM" id="MobiDB-lite"/>
    </source>
</evidence>
<accession>A0A2S5TCG1</accession>